<dbReference type="KEGG" id="tml:GSTUM_00003789001"/>
<evidence type="ECO:0000313" key="3">
    <source>
        <dbReference type="Proteomes" id="UP000006911"/>
    </source>
</evidence>
<evidence type="ECO:0000313" key="2">
    <source>
        <dbReference type="EMBL" id="CAZ81779.1"/>
    </source>
</evidence>
<accession>D5GB86</accession>
<reference evidence="2 3" key="1">
    <citation type="journal article" date="2010" name="Nature">
        <title>Perigord black truffle genome uncovers evolutionary origins and mechanisms of symbiosis.</title>
        <authorList>
            <person name="Martin F."/>
            <person name="Kohler A."/>
            <person name="Murat C."/>
            <person name="Balestrini R."/>
            <person name="Coutinho P.M."/>
            <person name="Jaillon O."/>
            <person name="Montanini B."/>
            <person name="Morin E."/>
            <person name="Noel B."/>
            <person name="Percudani R."/>
            <person name="Porcel B."/>
            <person name="Rubini A."/>
            <person name="Amicucci A."/>
            <person name="Amselem J."/>
            <person name="Anthouard V."/>
            <person name="Arcioni S."/>
            <person name="Artiguenave F."/>
            <person name="Aury J.M."/>
            <person name="Ballario P."/>
            <person name="Bolchi A."/>
            <person name="Brenna A."/>
            <person name="Brun A."/>
            <person name="Buee M."/>
            <person name="Cantarel B."/>
            <person name="Chevalier G."/>
            <person name="Couloux A."/>
            <person name="Da Silva C."/>
            <person name="Denoeud F."/>
            <person name="Duplessis S."/>
            <person name="Ghignone S."/>
            <person name="Hilselberger B."/>
            <person name="Iotti M."/>
            <person name="Marcais B."/>
            <person name="Mello A."/>
            <person name="Miranda M."/>
            <person name="Pacioni G."/>
            <person name="Quesneville H."/>
            <person name="Riccioni C."/>
            <person name="Ruotolo R."/>
            <person name="Splivallo R."/>
            <person name="Stocchi V."/>
            <person name="Tisserant E."/>
            <person name="Viscomi A.R."/>
            <person name="Zambonelli A."/>
            <person name="Zampieri E."/>
            <person name="Henrissat B."/>
            <person name="Lebrun M.H."/>
            <person name="Paolocci F."/>
            <person name="Bonfante P."/>
            <person name="Ottonello S."/>
            <person name="Wincker P."/>
        </authorList>
    </citation>
    <scope>NUCLEOTIDE SEQUENCE [LARGE SCALE GENOMIC DNA]</scope>
    <source>
        <strain evidence="2 3">Mel28</strain>
    </source>
</reference>
<dbReference type="Proteomes" id="UP000006911">
    <property type="component" value="Unassembled WGS sequence"/>
</dbReference>
<dbReference type="HOGENOM" id="CLU_3392566_0_0_1"/>
<dbReference type="RefSeq" id="XP_002837588.1">
    <property type="nucleotide sequence ID" value="XM_002837542.1"/>
</dbReference>
<evidence type="ECO:0000256" key="1">
    <source>
        <dbReference type="SAM" id="MobiDB-lite"/>
    </source>
</evidence>
<sequence length="32" mass="3410">MTGRTPKANKASGSPTLTSSEEEAIRVFTREG</sequence>
<name>D5GB86_TUBMM</name>
<protein>
    <submittedName>
        <fullName evidence="2">(Perigord truffle) hypothetical protein</fullName>
    </submittedName>
</protein>
<gene>
    <name evidence="2" type="ORF">GSTUM_00003789001</name>
</gene>
<dbReference type="AlphaFoldDB" id="D5GB86"/>
<feature type="region of interest" description="Disordered" evidence="1">
    <location>
        <begin position="1"/>
        <end position="32"/>
    </location>
</feature>
<feature type="compositionally biased region" description="Basic and acidic residues" evidence="1">
    <location>
        <begin position="23"/>
        <end position="32"/>
    </location>
</feature>
<organism evidence="2 3">
    <name type="scientific">Tuber melanosporum (strain Mel28)</name>
    <name type="common">Perigord black truffle</name>
    <dbReference type="NCBI Taxonomy" id="656061"/>
    <lineage>
        <taxon>Eukaryota</taxon>
        <taxon>Fungi</taxon>
        <taxon>Dikarya</taxon>
        <taxon>Ascomycota</taxon>
        <taxon>Pezizomycotina</taxon>
        <taxon>Pezizomycetes</taxon>
        <taxon>Pezizales</taxon>
        <taxon>Tuberaceae</taxon>
        <taxon>Tuber</taxon>
    </lineage>
</organism>
<proteinExistence type="predicted"/>
<dbReference type="EMBL" id="FN430087">
    <property type="protein sequence ID" value="CAZ81779.1"/>
    <property type="molecule type" value="Genomic_DNA"/>
</dbReference>
<keyword evidence="3" id="KW-1185">Reference proteome</keyword>
<dbReference type="GeneID" id="9181489"/>
<dbReference type="InParanoid" id="D5GB86"/>